<feature type="region of interest" description="Disordered" evidence="1">
    <location>
        <begin position="73"/>
        <end position="131"/>
    </location>
</feature>
<gene>
    <name evidence="3" type="ORF">MCBB_2350</name>
</gene>
<keyword evidence="2" id="KW-1133">Transmembrane helix</keyword>
<evidence type="ECO:0000256" key="2">
    <source>
        <dbReference type="SAM" id="Phobius"/>
    </source>
</evidence>
<evidence type="ECO:0000256" key="1">
    <source>
        <dbReference type="SAM" id="MobiDB-lite"/>
    </source>
</evidence>
<dbReference type="KEGG" id="mcub:MCBB_2350"/>
<keyword evidence="4" id="KW-1185">Reference proteome</keyword>
<dbReference type="GeneID" id="30413184"/>
<evidence type="ECO:0000313" key="3">
    <source>
        <dbReference type="EMBL" id="SCG86886.1"/>
    </source>
</evidence>
<keyword evidence="2" id="KW-0812">Transmembrane</keyword>
<sequence>MKISIKLRDIKQWLRGRERLMGVLGAAPFIAAATISGSCAGGCPYGLVNDPYPGQCPRYIDANGDGICDLSQASTTSTTDSDTSTSNTDSSTEDTQTSTTDSHGNPDTGADQSTDTGGADPSNATNASNVTSADDGGFDLGDLLGDGGTGYHVIPLSVLLMGAYLFTHYLFTKGVLTPKRHKRIWNLLVTGGYLGTGVTGILLIFMIKLGITALRQPITFWHAELAVLMVIGTLIHIHIYRKPFKRMFKVLFGLGSTNTKNSRRDMRSSK</sequence>
<evidence type="ECO:0000313" key="4">
    <source>
        <dbReference type="Proteomes" id="UP000094707"/>
    </source>
</evidence>
<evidence type="ECO:0008006" key="5">
    <source>
        <dbReference type="Google" id="ProtNLM"/>
    </source>
</evidence>
<protein>
    <recommendedName>
        <fullName evidence="5">DUF4405 domain-containing protein</fullName>
    </recommendedName>
</protein>
<accession>A0A1D3L5Q8</accession>
<dbReference type="EMBL" id="LT607756">
    <property type="protein sequence ID" value="SCG86886.1"/>
    <property type="molecule type" value="Genomic_DNA"/>
</dbReference>
<reference evidence="3 4" key="1">
    <citation type="submission" date="2016-08" db="EMBL/GenBank/DDBJ databases">
        <authorList>
            <person name="Seilhamer J.J."/>
        </authorList>
    </citation>
    <scope>NUCLEOTIDE SEQUENCE [LARGE SCALE GENOMIC DNA]</scope>
    <source>
        <strain evidence="3">Buetzberg</strain>
    </source>
</reference>
<feature type="transmembrane region" description="Helical" evidence="2">
    <location>
        <begin position="153"/>
        <end position="172"/>
    </location>
</feature>
<feature type="compositionally biased region" description="Low complexity" evidence="1">
    <location>
        <begin position="74"/>
        <end position="102"/>
    </location>
</feature>
<dbReference type="STRING" id="118062.MCBB_2350"/>
<dbReference type="Proteomes" id="UP000094707">
    <property type="component" value="Chromosome I"/>
</dbReference>
<dbReference type="PATRIC" id="fig|129848.4.peg.2400"/>
<feature type="compositionally biased region" description="Polar residues" evidence="1">
    <location>
        <begin position="110"/>
        <end position="131"/>
    </location>
</feature>
<name>A0A1D3L5Q8_9EURY</name>
<dbReference type="RefSeq" id="WP_231916370.1">
    <property type="nucleotide sequence ID" value="NZ_LT607756.1"/>
</dbReference>
<proteinExistence type="predicted"/>
<dbReference type="AlphaFoldDB" id="A0A1D3L5Q8"/>
<feature type="transmembrane region" description="Helical" evidence="2">
    <location>
        <begin position="184"/>
        <end position="207"/>
    </location>
</feature>
<organism evidence="3 4">
    <name type="scientific">Methanobacterium congolense</name>
    <dbReference type="NCBI Taxonomy" id="118062"/>
    <lineage>
        <taxon>Archaea</taxon>
        <taxon>Methanobacteriati</taxon>
        <taxon>Methanobacteriota</taxon>
        <taxon>Methanomada group</taxon>
        <taxon>Methanobacteria</taxon>
        <taxon>Methanobacteriales</taxon>
        <taxon>Methanobacteriaceae</taxon>
        <taxon>Methanobacterium</taxon>
    </lineage>
</organism>
<keyword evidence="2" id="KW-0472">Membrane</keyword>
<feature type="transmembrane region" description="Helical" evidence="2">
    <location>
        <begin position="219"/>
        <end position="239"/>
    </location>
</feature>